<dbReference type="Proteomes" id="UP001473302">
    <property type="component" value="Unassembled WGS sequence"/>
</dbReference>
<reference evidence="7 8" key="1">
    <citation type="submission" date="2024-04" db="EMBL/GenBank/DDBJ databases">
        <title>genome sequences of Mucor flavus KT1a and Helicostylum pulchrum KT1b strains isolated from the surface of a dry-aged beef.</title>
        <authorList>
            <person name="Toyotome T."/>
            <person name="Hosono M."/>
            <person name="Torimaru M."/>
            <person name="Fukuda K."/>
            <person name="Mikami N."/>
        </authorList>
    </citation>
    <scope>NUCLEOTIDE SEQUENCE [LARGE SCALE GENOMIC DNA]</scope>
    <source>
        <strain evidence="7 8">KT1a</strain>
    </source>
</reference>
<evidence type="ECO:0000256" key="1">
    <source>
        <dbReference type="ARBA" id="ARBA00023125"/>
    </source>
</evidence>
<comment type="subcellular location">
    <subcellularLocation>
        <location evidence="4">Nucleus</location>
    </subcellularLocation>
</comment>
<evidence type="ECO:0000259" key="6">
    <source>
        <dbReference type="PROSITE" id="PS50071"/>
    </source>
</evidence>
<protein>
    <recommendedName>
        <fullName evidence="6">Homeobox domain-containing protein</fullName>
    </recommendedName>
</protein>
<dbReference type="InterPro" id="IPR001356">
    <property type="entry name" value="HD"/>
</dbReference>
<dbReference type="PANTHER" id="PTHR11850">
    <property type="entry name" value="HOMEOBOX PROTEIN TRANSCRIPTION FACTORS"/>
    <property type="match status" value="1"/>
</dbReference>
<dbReference type="SMART" id="SM00389">
    <property type="entry name" value="HOX"/>
    <property type="match status" value="1"/>
</dbReference>
<evidence type="ECO:0000256" key="5">
    <source>
        <dbReference type="SAM" id="MobiDB-lite"/>
    </source>
</evidence>
<dbReference type="CDD" id="cd00086">
    <property type="entry name" value="homeodomain"/>
    <property type="match status" value="1"/>
</dbReference>
<feature type="region of interest" description="Disordered" evidence="5">
    <location>
        <begin position="113"/>
        <end position="147"/>
    </location>
</feature>
<feature type="domain" description="Homeobox" evidence="6">
    <location>
        <begin position="176"/>
        <end position="239"/>
    </location>
</feature>
<accession>A0ABP9YM31</accession>
<feature type="compositionally biased region" description="Acidic residues" evidence="5">
    <location>
        <begin position="135"/>
        <end position="147"/>
    </location>
</feature>
<dbReference type="SUPFAM" id="SSF46689">
    <property type="entry name" value="Homeodomain-like"/>
    <property type="match status" value="1"/>
</dbReference>
<dbReference type="InterPro" id="IPR008422">
    <property type="entry name" value="KN_HD"/>
</dbReference>
<sequence>MLNHNAQMWENEGHVFDTSAASSSIDGSPQQLISSLNTSKYISNHSNRSSVSFTGSPTNDHQMISEKQRGGISANIPNTDTSGVNLLEPQTQTTIPLSLYNKEVDPLDTILTVSPPSSLSNSRRSSTHIQFNKSEDEEEEEEEGEESYFYEEEIPTNNTVTFITEPQFHLTYKPQIARKRRRGNLPKQVTEFLRRWLILHKKHPYPTEREKQKLAGDTGLMVSQISNWFINARRRILQPLLESETRQSGEMSTPRPTGVNVVGATHNMNNRTSAAESSNYQPHHHHNYNYNSSSRASHLLLCQPTQDDTMNEEEATASEVAPPPPPWVPLPTKLPAMNILEKDLDAFEPE</sequence>
<evidence type="ECO:0000256" key="2">
    <source>
        <dbReference type="ARBA" id="ARBA00023155"/>
    </source>
</evidence>
<keyword evidence="8" id="KW-1185">Reference proteome</keyword>
<dbReference type="InterPro" id="IPR050224">
    <property type="entry name" value="TALE_homeobox"/>
</dbReference>
<evidence type="ECO:0000313" key="8">
    <source>
        <dbReference type="Proteomes" id="UP001473302"/>
    </source>
</evidence>
<gene>
    <name evidence="7" type="ORF">MFLAVUS_001277</name>
</gene>
<feature type="compositionally biased region" description="Polar residues" evidence="5">
    <location>
        <begin position="44"/>
        <end position="62"/>
    </location>
</feature>
<feature type="region of interest" description="Disordered" evidence="5">
    <location>
        <begin position="308"/>
        <end position="333"/>
    </location>
</feature>
<feature type="region of interest" description="Disordered" evidence="5">
    <location>
        <begin position="44"/>
        <end position="63"/>
    </location>
</feature>
<dbReference type="EMBL" id="BAABUK010000003">
    <property type="protein sequence ID" value="GAA5807897.1"/>
    <property type="molecule type" value="Genomic_DNA"/>
</dbReference>
<dbReference type="Gene3D" id="1.10.10.60">
    <property type="entry name" value="Homeodomain-like"/>
    <property type="match status" value="1"/>
</dbReference>
<dbReference type="Pfam" id="PF05920">
    <property type="entry name" value="Homeobox_KN"/>
    <property type="match status" value="1"/>
</dbReference>
<feature type="compositionally biased region" description="Low complexity" evidence="5">
    <location>
        <begin position="114"/>
        <end position="124"/>
    </location>
</feature>
<name>A0ABP9YM31_9FUNG</name>
<keyword evidence="2 4" id="KW-0371">Homeobox</keyword>
<organism evidence="7 8">
    <name type="scientific">Mucor flavus</name>
    <dbReference type="NCBI Taxonomy" id="439312"/>
    <lineage>
        <taxon>Eukaryota</taxon>
        <taxon>Fungi</taxon>
        <taxon>Fungi incertae sedis</taxon>
        <taxon>Mucoromycota</taxon>
        <taxon>Mucoromycotina</taxon>
        <taxon>Mucoromycetes</taxon>
        <taxon>Mucorales</taxon>
        <taxon>Mucorineae</taxon>
        <taxon>Mucoraceae</taxon>
        <taxon>Mucor</taxon>
    </lineage>
</organism>
<dbReference type="InterPro" id="IPR009057">
    <property type="entry name" value="Homeodomain-like_sf"/>
</dbReference>
<comment type="caution">
    <text evidence="7">The sequence shown here is derived from an EMBL/GenBank/DDBJ whole genome shotgun (WGS) entry which is preliminary data.</text>
</comment>
<dbReference type="PROSITE" id="PS50071">
    <property type="entry name" value="HOMEOBOX_2"/>
    <property type="match status" value="1"/>
</dbReference>
<proteinExistence type="predicted"/>
<evidence type="ECO:0000313" key="7">
    <source>
        <dbReference type="EMBL" id="GAA5807897.1"/>
    </source>
</evidence>
<evidence type="ECO:0000256" key="4">
    <source>
        <dbReference type="PROSITE-ProRule" id="PRU00108"/>
    </source>
</evidence>
<evidence type="ECO:0000256" key="3">
    <source>
        <dbReference type="ARBA" id="ARBA00023242"/>
    </source>
</evidence>
<keyword evidence="1 4" id="KW-0238">DNA-binding</keyword>
<feature type="DNA-binding region" description="Homeobox" evidence="4">
    <location>
        <begin position="178"/>
        <end position="240"/>
    </location>
</feature>
<keyword evidence="3 4" id="KW-0539">Nucleus</keyword>